<name>A0AAN7UYB6_9COLE</name>
<reference evidence="2 3" key="1">
    <citation type="journal article" date="2024" name="Insects">
        <title>An Improved Chromosome-Level Genome Assembly of the Firefly Pyrocoelia pectoralis.</title>
        <authorList>
            <person name="Fu X."/>
            <person name="Meyer-Rochow V.B."/>
            <person name="Ballantyne L."/>
            <person name="Zhu X."/>
        </authorList>
    </citation>
    <scope>NUCLEOTIDE SEQUENCE [LARGE SCALE GENOMIC DNA]</scope>
    <source>
        <strain evidence="2">XCY_ONT2</strain>
    </source>
</reference>
<dbReference type="EMBL" id="JAVRBK010000010">
    <property type="protein sequence ID" value="KAK5638262.1"/>
    <property type="molecule type" value="Genomic_DNA"/>
</dbReference>
<gene>
    <name evidence="2" type="ORF">RI129_012557</name>
</gene>
<evidence type="ECO:0000313" key="2">
    <source>
        <dbReference type="EMBL" id="KAK5638262.1"/>
    </source>
</evidence>
<sequence>MAGNDSLIDEIDLQPDESFKYEIQSSVGYSKSLTSPVGPLRYIVGVTGVSFVLFMIYVIYQLARFSQNREQVGIREVRTNRFGTRVVEITNPLYTGLVDTIARNRMLTGSNIRVDASPLEDYSSAYSLDLPPSYVNSVHYDSPPSYEEAVTFSFNISQHV</sequence>
<proteinExistence type="predicted"/>
<evidence type="ECO:0000313" key="3">
    <source>
        <dbReference type="Proteomes" id="UP001329430"/>
    </source>
</evidence>
<organism evidence="2 3">
    <name type="scientific">Pyrocoelia pectoralis</name>
    <dbReference type="NCBI Taxonomy" id="417401"/>
    <lineage>
        <taxon>Eukaryota</taxon>
        <taxon>Metazoa</taxon>
        <taxon>Ecdysozoa</taxon>
        <taxon>Arthropoda</taxon>
        <taxon>Hexapoda</taxon>
        <taxon>Insecta</taxon>
        <taxon>Pterygota</taxon>
        <taxon>Neoptera</taxon>
        <taxon>Endopterygota</taxon>
        <taxon>Coleoptera</taxon>
        <taxon>Polyphaga</taxon>
        <taxon>Elateriformia</taxon>
        <taxon>Elateroidea</taxon>
        <taxon>Lampyridae</taxon>
        <taxon>Lampyrinae</taxon>
        <taxon>Pyrocoelia</taxon>
    </lineage>
</organism>
<comment type="caution">
    <text evidence="2">The sequence shown here is derived from an EMBL/GenBank/DDBJ whole genome shotgun (WGS) entry which is preliminary data.</text>
</comment>
<dbReference type="AlphaFoldDB" id="A0AAN7UYB6"/>
<keyword evidence="3" id="KW-1185">Reference proteome</keyword>
<accession>A0AAN7UYB6</accession>
<keyword evidence="1" id="KW-0812">Transmembrane</keyword>
<protein>
    <submittedName>
        <fullName evidence="2">Uncharacterized protein</fullName>
    </submittedName>
</protein>
<evidence type="ECO:0000256" key="1">
    <source>
        <dbReference type="SAM" id="Phobius"/>
    </source>
</evidence>
<feature type="transmembrane region" description="Helical" evidence="1">
    <location>
        <begin position="40"/>
        <end position="60"/>
    </location>
</feature>
<dbReference type="Proteomes" id="UP001329430">
    <property type="component" value="Chromosome 10"/>
</dbReference>
<keyword evidence="1" id="KW-1133">Transmembrane helix</keyword>
<keyword evidence="1" id="KW-0472">Membrane</keyword>